<feature type="transmembrane region" description="Helical" evidence="8">
    <location>
        <begin position="194"/>
        <end position="215"/>
    </location>
</feature>
<evidence type="ECO:0000256" key="2">
    <source>
        <dbReference type="ARBA" id="ARBA00009142"/>
    </source>
</evidence>
<protein>
    <recommendedName>
        <fullName evidence="8">Probable membrane transporter protein</fullName>
    </recommendedName>
</protein>
<evidence type="ECO:0000256" key="6">
    <source>
        <dbReference type="ARBA" id="ARBA00022989"/>
    </source>
</evidence>
<organism evidence="9 10">
    <name type="scientific">Alkalibacillus salilacus</name>
    <dbReference type="NCBI Taxonomy" id="284582"/>
    <lineage>
        <taxon>Bacteria</taxon>
        <taxon>Bacillati</taxon>
        <taxon>Bacillota</taxon>
        <taxon>Bacilli</taxon>
        <taxon>Bacillales</taxon>
        <taxon>Bacillaceae</taxon>
        <taxon>Alkalibacillus</taxon>
    </lineage>
</organism>
<dbReference type="InterPro" id="IPR052017">
    <property type="entry name" value="TSUP"/>
</dbReference>
<evidence type="ECO:0000256" key="1">
    <source>
        <dbReference type="ARBA" id="ARBA00004651"/>
    </source>
</evidence>
<gene>
    <name evidence="9" type="ORF">J2S77_001308</name>
</gene>
<evidence type="ECO:0000313" key="9">
    <source>
        <dbReference type="EMBL" id="MDQ0159344.1"/>
    </source>
</evidence>
<dbReference type="PANTHER" id="PTHR30269">
    <property type="entry name" value="TRANSMEMBRANE PROTEIN YFCA"/>
    <property type="match status" value="1"/>
</dbReference>
<feature type="transmembrane region" description="Helical" evidence="8">
    <location>
        <begin position="48"/>
        <end position="66"/>
    </location>
</feature>
<keyword evidence="5 8" id="KW-0812">Transmembrane</keyword>
<keyword evidence="3" id="KW-0813">Transport</keyword>
<dbReference type="Proteomes" id="UP001224359">
    <property type="component" value="Unassembled WGS sequence"/>
</dbReference>
<dbReference type="RefSeq" id="WP_306975748.1">
    <property type="nucleotide sequence ID" value="NZ_JAUSTQ010000004.1"/>
</dbReference>
<keyword evidence="10" id="KW-1185">Reference proteome</keyword>
<feature type="transmembrane region" description="Helical" evidence="8">
    <location>
        <begin position="97"/>
        <end position="115"/>
    </location>
</feature>
<feature type="transmembrane region" description="Helical" evidence="8">
    <location>
        <begin position="170"/>
        <end position="188"/>
    </location>
</feature>
<feature type="transmembrane region" description="Helical" evidence="8">
    <location>
        <begin position="6"/>
        <end position="36"/>
    </location>
</feature>
<comment type="caution">
    <text evidence="9">The sequence shown here is derived from an EMBL/GenBank/DDBJ whole genome shotgun (WGS) entry which is preliminary data.</text>
</comment>
<dbReference type="EMBL" id="JAUSTQ010000004">
    <property type="protein sequence ID" value="MDQ0159344.1"/>
    <property type="molecule type" value="Genomic_DNA"/>
</dbReference>
<sequence>MLEIIILFFVGMSATVLGTLAGGGGLISLPAMLALGIPVHSAIGANKVTNSISSFIIFFMVLRHRGVTLNEGLKIVPISLAGGITGGYVASIIPPDLMYKIAIGLLIFAFLFSFISKASFDGTNTFRFKTRGTPLLYGIGIYDGVFGPGQGTLMLYVFSYLRIAYYRAVGLMRAATFASCFGAAISYIASGHVIWSLTFTLICGSLIGAQIGVRLAGKLNPNHIKPLLRIVTAILIIYVLIDNVWLT</sequence>
<feature type="transmembrane region" description="Helical" evidence="8">
    <location>
        <begin position="72"/>
        <end position="90"/>
    </location>
</feature>
<proteinExistence type="inferred from homology"/>
<keyword evidence="6 8" id="KW-1133">Transmembrane helix</keyword>
<evidence type="ECO:0000256" key="3">
    <source>
        <dbReference type="ARBA" id="ARBA00022448"/>
    </source>
</evidence>
<reference evidence="9 10" key="1">
    <citation type="submission" date="2023-07" db="EMBL/GenBank/DDBJ databases">
        <title>Genomic Encyclopedia of Type Strains, Phase IV (KMG-IV): sequencing the most valuable type-strain genomes for metagenomic binning, comparative biology and taxonomic classification.</title>
        <authorList>
            <person name="Goeker M."/>
        </authorList>
    </citation>
    <scope>NUCLEOTIDE SEQUENCE [LARGE SCALE GENOMIC DNA]</scope>
    <source>
        <strain evidence="9 10">DSM 16460</strain>
    </source>
</reference>
<comment type="similarity">
    <text evidence="2 8">Belongs to the 4-toluene sulfonate uptake permease (TSUP) (TC 2.A.102) family.</text>
</comment>
<dbReference type="InterPro" id="IPR002781">
    <property type="entry name" value="TM_pro_TauE-like"/>
</dbReference>
<feature type="transmembrane region" description="Helical" evidence="8">
    <location>
        <begin position="227"/>
        <end position="246"/>
    </location>
</feature>
<evidence type="ECO:0000256" key="5">
    <source>
        <dbReference type="ARBA" id="ARBA00022692"/>
    </source>
</evidence>
<dbReference type="PANTHER" id="PTHR30269:SF0">
    <property type="entry name" value="MEMBRANE TRANSPORTER PROTEIN YFCA-RELATED"/>
    <property type="match status" value="1"/>
</dbReference>
<evidence type="ECO:0000256" key="4">
    <source>
        <dbReference type="ARBA" id="ARBA00022475"/>
    </source>
</evidence>
<keyword evidence="4 8" id="KW-1003">Cell membrane</keyword>
<feature type="transmembrane region" description="Helical" evidence="8">
    <location>
        <begin position="135"/>
        <end position="158"/>
    </location>
</feature>
<evidence type="ECO:0000313" key="10">
    <source>
        <dbReference type="Proteomes" id="UP001224359"/>
    </source>
</evidence>
<dbReference type="Pfam" id="PF01925">
    <property type="entry name" value="TauE"/>
    <property type="match status" value="1"/>
</dbReference>
<evidence type="ECO:0000256" key="8">
    <source>
        <dbReference type="RuleBase" id="RU363041"/>
    </source>
</evidence>
<evidence type="ECO:0000256" key="7">
    <source>
        <dbReference type="ARBA" id="ARBA00023136"/>
    </source>
</evidence>
<accession>A0ABT9VEH2</accession>
<comment type="subcellular location">
    <subcellularLocation>
        <location evidence="1 8">Cell membrane</location>
        <topology evidence="1 8">Multi-pass membrane protein</topology>
    </subcellularLocation>
</comment>
<name>A0ABT9VEH2_9BACI</name>
<keyword evidence="7 8" id="KW-0472">Membrane</keyword>